<feature type="transmembrane region" description="Helical" evidence="6">
    <location>
        <begin position="46"/>
        <end position="65"/>
    </location>
</feature>
<evidence type="ECO:0000256" key="2">
    <source>
        <dbReference type="ARBA" id="ARBA00022692"/>
    </source>
</evidence>
<evidence type="ECO:0000256" key="3">
    <source>
        <dbReference type="ARBA" id="ARBA00022989"/>
    </source>
</evidence>
<evidence type="ECO:0000256" key="1">
    <source>
        <dbReference type="ARBA" id="ARBA00004141"/>
    </source>
</evidence>
<evidence type="ECO:0000313" key="8">
    <source>
        <dbReference type="EMBL" id="RHF59121.1"/>
    </source>
</evidence>
<dbReference type="InterPro" id="IPR001807">
    <property type="entry name" value="ClC"/>
</dbReference>
<dbReference type="SUPFAM" id="SSF81340">
    <property type="entry name" value="Clc chloride channel"/>
    <property type="match status" value="1"/>
</dbReference>
<evidence type="ECO:0000256" key="5">
    <source>
        <dbReference type="SAM" id="MobiDB-lite"/>
    </source>
</evidence>
<evidence type="ECO:0000256" key="4">
    <source>
        <dbReference type="ARBA" id="ARBA00023136"/>
    </source>
</evidence>
<evidence type="ECO:0000313" key="9">
    <source>
        <dbReference type="Proteomes" id="UP000260793"/>
    </source>
</evidence>
<dbReference type="GO" id="GO:0015108">
    <property type="term" value="F:chloride transmembrane transporter activity"/>
    <property type="evidence" value="ECO:0007669"/>
    <property type="project" value="InterPro"/>
</dbReference>
<dbReference type="PANTHER" id="PTHR43427">
    <property type="entry name" value="CHLORIDE CHANNEL PROTEIN CLC-E"/>
    <property type="match status" value="1"/>
</dbReference>
<feature type="transmembrane region" description="Helical" evidence="6">
    <location>
        <begin position="138"/>
        <end position="163"/>
    </location>
</feature>
<feature type="transmembrane region" description="Helical" evidence="6">
    <location>
        <begin position="321"/>
        <end position="351"/>
    </location>
</feature>
<comment type="subcellular location">
    <subcellularLocation>
        <location evidence="1">Membrane</location>
        <topology evidence="1">Multi-pass membrane protein</topology>
    </subcellularLocation>
</comment>
<dbReference type="AlphaFoldDB" id="A0A3E4LUF8"/>
<dbReference type="PRINTS" id="PR00762">
    <property type="entry name" value="CLCHANNEL"/>
</dbReference>
<feature type="transmembrane region" description="Helical" evidence="6">
    <location>
        <begin position="86"/>
        <end position="105"/>
    </location>
</feature>
<keyword evidence="4 6" id="KW-0472">Membrane</keyword>
<organism evidence="7 9">
    <name type="scientific">[Ruminococcus] lactaris</name>
    <dbReference type="NCBI Taxonomy" id="46228"/>
    <lineage>
        <taxon>Bacteria</taxon>
        <taxon>Bacillati</taxon>
        <taxon>Bacillota</taxon>
        <taxon>Clostridia</taxon>
        <taxon>Lachnospirales</taxon>
        <taxon>Lachnospiraceae</taxon>
        <taxon>Mediterraneibacter</taxon>
    </lineage>
</organism>
<evidence type="ECO:0000313" key="7">
    <source>
        <dbReference type="EMBL" id="RGK40956.1"/>
    </source>
</evidence>
<sequence>MKEKIKCTIRYSVLALVTGVAVGAIDTIFGRGLLWLSDFRTAHYRYLLPFLPVAGLLIVWMYHRFSEESLKGMTLVLETGQKKRKSIPLALVPLVIVGTWLTHLFGGSAGREGVAVQIGAVISHEAGRKFRCPENDRIMLVAGMAAGFGGLFQTPLAAVFFAMEVIASGYMQYEALLPAMISAYTSAFTSHILGLEKFTAVIGEKLDLSETKVILSLIVLGILFGLVGRLFSGTLQWMKKRMGNAIKNPYIRIGAVAVFLAVLLFLFHGGRYSGLGTNLISAAFENGTIYGYDWILKLGFTVLTLAIGFQGGEVTPLFSIGASLGILAGNLLGISPVVCAALGYAAVFGSATNTLLAPVMIGLEVFGTENAIPLVVVCILAYLMNGGSSIYTAQQRAVLKLDGEKEAVSERGATEKQKNKAMRQ</sequence>
<feature type="transmembrane region" description="Helical" evidence="6">
    <location>
        <begin position="289"/>
        <end position="309"/>
    </location>
</feature>
<feature type="transmembrane region" description="Helical" evidence="6">
    <location>
        <begin position="213"/>
        <end position="238"/>
    </location>
</feature>
<feature type="transmembrane region" description="Helical" evidence="6">
    <location>
        <begin position="175"/>
        <end position="193"/>
    </location>
</feature>
<dbReference type="Pfam" id="PF00654">
    <property type="entry name" value="Voltage_CLC"/>
    <property type="match status" value="1"/>
</dbReference>
<protein>
    <submittedName>
        <fullName evidence="7">Voltage-gated chloride channel protein</fullName>
    </submittedName>
</protein>
<dbReference type="EMBL" id="QRHG01000025">
    <property type="protein sequence ID" value="RHF59121.1"/>
    <property type="molecule type" value="Genomic_DNA"/>
</dbReference>
<keyword evidence="3 6" id="KW-1133">Transmembrane helix</keyword>
<feature type="transmembrane region" description="Helical" evidence="6">
    <location>
        <begin position="371"/>
        <end position="391"/>
    </location>
</feature>
<feature type="region of interest" description="Disordered" evidence="5">
    <location>
        <begin position="405"/>
        <end position="424"/>
    </location>
</feature>
<feature type="transmembrane region" description="Helical" evidence="6">
    <location>
        <begin position="250"/>
        <end position="269"/>
    </location>
</feature>
<dbReference type="EMBL" id="QSQN01000012">
    <property type="protein sequence ID" value="RGK40956.1"/>
    <property type="molecule type" value="Genomic_DNA"/>
</dbReference>
<name>A0A3E4LUF8_9FIRM</name>
<dbReference type="GO" id="GO:0016020">
    <property type="term" value="C:membrane"/>
    <property type="evidence" value="ECO:0007669"/>
    <property type="project" value="UniProtKB-SubCell"/>
</dbReference>
<evidence type="ECO:0000313" key="10">
    <source>
        <dbReference type="Proteomes" id="UP000284902"/>
    </source>
</evidence>
<dbReference type="RefSeq" id="WP_023922219.1">
    <property type="nucleotide sequence ID" value="NZ_CATYQD010000023.1"/>
</dbReference>
<feature type="compositionally biased region" description="Basic and acidic residues" evidence="5">
    <location>
        <begin position="405"/>
        <end position="418"/>
    </location>
</feature>
<accession>A0A3E4LUF8</accession>
<dbReference type="InterPro" id="IPR014743">
    <property type="entry name" value="Cl-channel_core"/>
</dbReference>
<evidence type="ECO:0000256" key="6">
    <source>
        <dbReference type="SAM" id="Phobius"/>
    </source>
</evidence>
<keyword evidence="2 6" id="KW-0812">Transmembrane</keyword>
<dbReference type="Gene3D" id="1.10.3080.10">
    <property type="entry name" value="Clc chloride channel"/>
    <property type="match status" value="1"/>
</dbReference>
<dbReference type="PANTHER" id="PTHR43427:SF12">
    <property type="entry name" value="CHLORIDE TRANSPORTER"/>
    <property type="match status" value="1"/>
</dbReference>
<gene>
    <name evidence="8" type="ORF">DW672_09615</name>
    <name evidence="7" type="ORF">DXD17_06035</name>
</gene>
<comment type="caution">
    <text evidence="7">The sequence shown here is derived from an EMBL/GenBank/DDBJ whole genome shotgun (WGS) entry which is preliminary data.</text>
</comment>
<proteinExistence type="predicted"/>
<reference evidence="9 10" key="1">
    <citation type="submission" date="2018-08" db="EMBL/GenBank/DDBJ databases">
        <title>A genome reference for cultivated species of the human gut microbiota.</title>
        <authorList>
            <person name="Zou Y."/>
            <person name="Xue W."/>
            <person name="Luo G."/>
        </authorList>
    </citation>
    <scope>NUCLEOTIDE SEQUENCE [LARGE SCALE GENOMIC DNA]</scope>
    <source>
        <strain evidence="8 10">AM25-1LB</strain>
        <strain evidence="7 9">TF11-7</strain>
    </source>
</reference>
<dbReference type="Proteomes" id="UP000284902">
    <property type="component" value="Unassembled WGS sequence"/>
</dbReference>
<dbReference type="Proteomes" id="UP000260793">
    <property type="component" value="Unassembled WGS sequence"/>
</dbReference>
<dbReference type="InterPro" id="IPR050368">
    <property type="entry name" value="ClC-type_chloride_channel"/>
</dbReference>
<feature type="transmembrane region" description="Helical" evidence="6">
    <location>
        <begin position="12"/>
        <end position="34"/>
    </location>
</feature>